<protein>
    <submittedName>
        <fullName evidence="1">Uncharacterized protein</fullName>
    </submittedName>
</protein>
<keyword evidence="2" id="KW-1185">Reference proteome</keyword>
<feature type="non-terminal residue" evidence="1">
    <location>
        <position position="143"/>
    </location>
</feature>
<comment type="caution">
    <text evidence="1">The sequence shown here is derived from an EMBL/GenBank/DDBJ whole genome shotgun (WGS) entry which is preliminary data.</text>
</comment>
<sequence length="143" mass="16670">GFMQIGGNDISELSKNLEISIEQESEKMVDKLWDLALKCKRHLVKDGRMMIGKLITRDMAPKYLKQFIKNETQLKICNSMIHEVNRKLNERSKRDNRIIFWRTRGIEVDIKKKLKDGTHLKQGPMVDWGKQLQNAVNTALGMM</sequence>
<dbReference type="EMBL" id="CAIIXF020000008">
    <property type="protein sequence ID" value="CAH1791645.1"/>
    <property type="molecule type" value="Genomic_DNA"/>
</dbReference>
<organism evidence="1 2">
    <name type="scientific">Owenia fusiformis</name>
    <name type="common">Polychaete worm</name>
    <dbReference type="NCBI Taxonomy" id="6347"/>
    <lineage>
        <taxon>Eukaryota</taxon>
        <taxon>Metazoa</taxon>
        <taxon>Spiralia</taxon>
        <taxon>Lophotrochozoa</taxon>
        <taxon>Annelida</taxon>
        <taxon>Polychaeta</taxon>
        <taxon>Sedentaria</taxon>
        <taxon>Canalipalpata</taxon>
        <taxon>Sabellida</taxon>
        <taxon>Oweniida</taxon>
        <taxon>Oweniidae</taxon>
        <taxon>Owenia</taxon>
    </lineage>
</organism>
<reference evidence="1" key="1">
    <citation type="submission" date="2022-03" db="EMBL/GenBank/DDBJ databases">
        <authorList>
            <person name="Martin C."/>
        </authorList>
    </citation>
    <scope>NUCLEOTIDE SEQUENCE</scope>
</reference>
<proteinExistence type="predicted"/>
<dbReference type="Proteomes" id="UP000749559">
    <property type="component" value="Unassembled WGS sequence"/>
</dbReference>
<dbReference type="AlphaFoldDB" id="A0A8S4PJF4"/>
<evidence type="ECO:0000313" key="1">
    <source>
        <dbReference type="EMBL" id="CAH1791645.1"/>
    </source>
</evidence>
<name>A0A8S4PJF4_OWEFU</name>
<gene>
    <name evidence="1" type="ORF">OFUS_LOCUS16702</name>
</gene>
<evidence type="ECO:0000313" key="2">
    <source>
        <dbReference type="Proteomes" id="UP000749559"/>
    </source>
</evidence>
<accession>A0A8S4PJF4</accession>
<feature type="non-terminal residue" evidence="1">
    <location>
        <position position="1"/>
    </location>
</feature>